<proteinExistence type="predicted"/>
<protein>
    <submittedName>
        <fullName evidence="1">Uncharacterized protein</fullName>
    </submittedName>
</protein>
<keyword evidence="2" id="KW-1185">Reference proteome</keyword>
<organism evidence="1 2">
    <name type="scientific">Eruca vesicaria subsp. sativa</name>
    <name type="common">Garden rocket</name>
    <name type="synonym">Eruca sativa</name>
    <dbReference type="NCBI Taxonomy" id="29727"/>
    <lineage>
        <taxon>Eukaryota</taxon>
        <taxon>Viridiplantae</taxon>
        <taxon>Streptophyta</taxon>
        <taxon>Embryophyta</taxon>
        <taxon>Tracheophyta</taxon>
        <taxon>Spermatophyta</taxon>
        <taxon>Magnoliopsida</taxon>
        <taxon>eudicotyledons</taxon>
        <taxon>Gunneridae</taxon>
        <taxon>Pentapetalae</taxon>
        <taxon>rosids</taxon>
        <taxon>malvids</taxon>
        <taxon>Brassicales</taxon>
        <taxon>Brassicaceae</taxon>
        <taxon>Brassiceae</taxon>
        <taxon>Eruca</taxon>
    </lineage>
</organism>
<gene>
    <name evidence="1" type="ORF">ERUC_LOCUS44957</name>
</gene>
<dbReference type="AlphaFoldDB" id="A0ABC8M8G4"/>
<evidence type="ECO:0000313" key="1">
    <source>
        <dbReference type="EMBL" id="CAH8392474.1"/>
    </source>
</evidence>
<reference evidence="1 2" key="1">
    <citation type="submission" date="2022-03" db="EMBL/GenBank/DDBJ databases">
        <authorList>
            <person name="Macdonald S."/>
            <person name="Ahmed S."/>
            <person name="Newling K."/>
        </authorList>
    </citation>
    <scope>NUCLEOTIDE SEQUENCE [LARGE SCALE GENOMIC DNA]</scope>
</reference>
<dbReference type="EMBL" id="CAKOAT010996335">
    <property type="protein sequence ID" value="CAH8392474.1"/>
    <property type="molecule type" value="Genomic_DNA"/>
</dbReference>
<evidence type="ECO:0000313" key="2">
    <source>
        <dbReference type="Proteomes" id="UP001642260"/>
    </source>
</evidence>
<dbReference type="Proteomes" id="UP001642260">
    <property type="component" value="Unassembled WGS sequence"/>
</dbReference>
<sequence length="126" mass="14803">MKGDSTILIVKGSKMEEERRDMKAHKAYCDMLDFIANAQQGIPKLCPCGSITKEFVDEEDTYDYLPVNRYFICKGYQETMGYRCAREVERLKEWVHEHENLLRECQALKAQVMMLLMRVSELEKVL</sequence>
<accession>A0ABC8M8G4</accession>
<name>A0ABC8M8G4_ERUVS</name>
<comment type="caution">
    <text evidence="1">The sequence shown here is derived from an EMBL/GenBank/DDBJ whole genome shotgun (WGS) entry which is preliminary data.</text>
</comment>